<dbReference type="Proteomes" id="UP000436694">
    <property type="component" value="Unassembled WGS sequence"/>
</dbReference>
<dbReference type="AlphaFoldDB" id="A0A844AU91"/>
<dbReference type="RefSeq" id="WP_153548270.1">
    <property type="nucleotide sequence ID" value="NZ_WIXK01000005.1"/>
</dbReference>
<dbReference type="InterPro" id="IPR036366">
    <property type="entry name" value="PGBDSf"/>
</dbReference>
<evidence type="ECO:0000256" key="1">
    <source>
        <dbReference type="SAM" id="SignalP"/>
    </source>
</evidence>
<comment type="caution">
    <text evidence="3">The sequence shown here is derived from an EMBL/GenBank/DDBJ whole genome shotgun (WGS) entry which is preliminary data.</text>
</comment>
<name>A0A844AU91_9RHOB</name>
<evidence type="ECO:0000259" key="2">
    <source>
        <dbReference type="Pfam" id="PF01471"/>
    </source>
</evidence>
<protein>
    <submittedName>
        <fullName evidence="3">Peptidoglycan-binding protein</fullName>
    </submittedName>
</protein>
<gene>
    <name evidence="3" type="ORF">GG681_12150</name>
</gene>
<feature type="domain" description="Peptidoglycan binding-like" evidence="2">
    <location>
        <begin position="117"/>
        <end position="155"/>
    </location>
</feature>
<dbReference type="InterPro" id="IPR036365">
    <property type="entry name" value="PGBD-like_sf"/>
</dbReference>
<feature type="signal peptide" evidence="1">
    <location>
        <begin position="1"/>
        <end position="25"/>
    </location>
</feature>
<evidence type="ECO:0000313" key="4">
    <source>
        <dbReference type="Proteomes" id="UP000436694"/>
    </source>
</evidence>
<dbReference type="SUPFAM" id="SSF47090">
    <property type="entry name" value="PGBD-like"/>
    <property type="match status" value="1"/>
</dbReference>
<dbReference type="Pfam" id="PF01471">
    <property type="entry name" value="PG_binding_1"/>
    <property type="match status" value="1"/>
</dbReference>
<reference evidence="3 4" key="1">
    <citation type="submission" date="2019-10" db="EMBL/GenBank/DDBJ databases">
        <title>Epibacterium sp. nov., isolated from seawater.</title>
        <authorList>
            <person name="Zhang X."/>
            <person name="Li N."/>
        </authorList>
    </citation>
    <scope>NUCLEOTIDE SEQUENCE [LARGE SCALE GENOMIC DNA]</scope>
    <source>
        <strain evidence="3 4">SM1969</strain>
    </source>
</reference>
<proteinExistence type="predicted"/>
<accession>A0A844AU91</accession>
<dbReference type="InterPro" id="IPR002477">
    <property type="entry name" value="Peptidoglycan-bd-like"/>
</dbReference>
<keyword evidence="1" id="KW-0732">Signal</keyword>
<evidence type="ECO:0000313" key="3">
    <source>
        <dbReference type="EMBL" id="MQY43397.1"/>
    </source>
</evidence>
<keyword evidence="4" id="KW-1185">Reference proteome</keyword>
<sequence length="174" mass="18590">MLFIPATFANGLRIASLVLCCSACTATLPPGQTVRSAAVKAPPGAAAGTCWDTEIIPARIATLTQQEIISPAQTDANGLVVEPAVVRTVTRQVVTQPRQERWFETLCPAELSPDLLASLQRALSARGHYSGPVTGQRDRATKDAILKYQRRQGLESGTLSLENARKLGLISVAR</sequence>
<feature type="chain" id="PRO_5033034302" evidence="1">
    <location>
        <begin position="26"/>
        <end position="174"/>
    </location>
</feature>
<dbReference type="EMBL" id="WIXK01000005">
    <property type="protein sequence ID" value="MQY43397.1"/>
    <property type="molecule type" value="Genomic_DNA"/>
</dbReference>
<dbReference type="Gene3D" id="1.10.101.10">
    <property type="entry name" value="PGBD-like superfamily/PGBD"/>
    <property type="match status" value="1"/>
</dbReference>
<organism evidence="3 4">
    <name type="scientific">Tritonibacter aquimaris</name>
    <dbReference type="NCBI Taxonomy" id="2663379"/>
    <lineage>
        <taxon>Bacteria</taxon>
        <taxon>Pseudomonadati</taxon>
        <taxon>Pseudomonadota</taxon>
        <taxon>Alphaproteobacteria</taxon>
        <taxon>Rhodobacterales</taxon>
        <taxon>Paracoccaceae</taxon>
        <taxon>Tritonibacter</taxon>
    </lineage>
</organism>